<name>A0AAV5GKA7_9BASI</name>
<feature type="compositionally biased region" description="Low complexity" evidence="1">
    <location>
        <begin position="116"/>
        <end position="135"/>
    </location>
</feature>
<sequence>MLRTSAQAAGRAACAACSRAEARTVHWASTAAHSHRTPATSQSRSVQARKVSVHTRGAATYAQGRDEVEPQLAHDAEAHDEPEQPATQRSELADGTAKDAEQALADLLGEIAADAAARPPAASHAPLPSSASPTADHPPSPSAEVAREGTLDTRAAALVKPSFSLNALLEPASSSTGPTADDLNAFRPRRFNVPTATSPDSHRLIYLQVWEKTYKRVDRAFNKRQLEELVSEYGLALDLTDPRLRTNTPGKKAKFWKSKRVDQMSKRELLHTILVLHFNMVHPETVPKRKTGPSITEESATIPRITRQLGVEVMFRRNPATGVVSLLIHGSKEGVQAAKEQLELLDHSSAKTFELPAPATTLRPEVYQAISRTAKAFLEPGPEPNTLKATAVEEAMLHRTERLLNSAFAAHAERTSTGLFASIPSNLDSIRYAMYPFTPLSPPPSIQAGGTSHFARVKTLSLLSPSGSTPAPSSPSSSEQSADAAQRAQAELLDWSERMRLERTERLALYLPAAARPTSGGASASSPWKVLRAPFADEEHVTVQARFGHVVWPLYRSRGDAGAAQPEMGPALAGAWPFGRFVEWVAGTAKKVRSVFLPSYVSPPNDLLQSTRILTPLPASSSDSNTFASLLSPLTDRDAFAQDAALASARQAEALAGPALESTVLRRWTYRVQGAADEQAQTRLEVEFELDNVEADPSVREMRIRGTELRLVRESRVDLMMPTGAQDAQFTMASTTLVPPEEHPTGLDERTMSFHGPPRITLEHGGTPYMLDTDHLIRRTILTPPAPSPGAPAPLETVQESWTSLAKDAARGTDVSVRVGAGAVAQLRKSDEWRRGVEEVEKRCLGRRTKAEGERVGGELAKLVLGRR</sequence>
<comment type="caution">
    <text evidence="2">The sequence shown here is derived from an EMBL/GenBank/DDBJ whole genome shotgun (WGS) entry which is preliminary data.</text>
</comment>
<feature type="region of interest" description="Disordered" evidence="1">
    <location>
        <begin position="463"/>
        <end position="489"/>
    </location>
</feature>
<dbReference type="Proteomes" id="UP001342314">
    <property type="component" value="Unassembled WGS sequence"/>
</dbReference>
<feature type="region of interest" description="Disordered" evidence="1">
    <location>
        <begin position="29"/>
        <end position="98"/>
    </location>
</feature>
<feature type="region of interest" description="Disordered" evidence="1">
    <location>
        <begin position="116"/>
        <end position="147"/>
    </location>
</feature>
<evidence type="ECO:0000256" key="1">
    <source>
        <dbReference type="SAM" id="MobiDB-lite"/>
    </source>
</evidence>
<organism evidence="2 3">
    <name type="scientific">Rhodotorula paludigena</name>
    <dbReference type="NCBI Taxonomy" id="86838"/>
    <lineage>
        <taxon>Eukaryota</taxon>
        <taxon>Fungi</taxon>
        <taxon>Dikarya</taxon>
        <taxon>Basidiomycota</taxon>
        <taxon>Pucciniomycotina</taxon>
        <taxon>Microbotryomycetes</taxon>
        <taxon>Sporidiobolales</taxon>
        <taxon>Sporidiobolaceae</taxon>
        <taxon>Rhodotorula</taxon>
    </lineage>
</organism>
<evidence type="ECO:0000313" key="2">
    <source>
        <dbReference type="EMBL" id="GJN89817.1"/>
    </source>
</evidence>
<dbReference type="CDD" id="cd00105">
    <property type="entry name" value="KH-I"/>
    <property type="match status" value="1"/>
</dbReference>
<reference evidence="2 3" key="1">
    <citation type="submission" date="2021-12" db="EMBL/GenBank/DDBJ databases">
        <title>High titer production of polyol ester of fatty acids by Rhodotorula paludigena BS15 towards product separation-free biomass refinery.</title>
        <authorList>
            <person name="Mano J."/>
            <person name="Ono H."/>
            <person name="Tanaka T."/>
            <person name="Naito K."/>
            <person name="Sushida H."/>
            <person name="Ike M."/>
            <person name="Tokuyasu K."/>
            <person name="Kitaoka M."/>
        </authorList>
    </citation>
    <scope>NUCLEOTIDE SEQUENCE [LARGE SCALE GENOMIC DNA]</scope>
    <source>
        <strain evidence="2 3">BS15</strain>
    </source>
</reference>
<protein>
    <submittedName>
        <fullName evidence="2">Uncharacterized protein</fullName>
    </submittedName>
</protein>
<dbReference type="AlphaFoldDB" id="A0AAV5GKA7"/>
<proteinExistence type="predicted"/>
<keyword evidence="3" id="KW-1185">Reference proteome</keyword>
<feature type="compositionally biased region" description="Basic and acidic residues" evidence="1">
    <location>
        <begin position="64"/>
        <end position="82"/>
    </location>
</feature>
<feature type="compositionally biased region" description="Polar residues" evidence="1">
    <location>
        <begin position="37"/>
        <end position="46"/>
    </location>
</feature>
<gene>
    <name evidence="2" type="ORF">Rhopal_002806-T1</name>
</gene>
<accession>A0AAV5GKA7</accession>
<dbReference type="EMBL" id="BQKY01000005">
    <property type="protein sequence ID" value="GJN89817.1"/>
    <property type="molecule type" value="Genomic_DNA"/>
</dbReference>
<evidence type="ECO:0000313" key="3">
    <source>
        <dbReference type="Proteomes" id="UP001342314"/>
    </source>
</evidence>